<dbReference type="STRING" id="145854.GA0074692_6608"/>
<evidence type="ECO:0000256" key="1">
    <source>
        <dbReference type="ARBA" id="ARBA00004141"/>
    </source>
</evidence>
<comment type="subcellular location">
    <subcellularLocation>
        <location evidence="1">Membrane</location>
        <topology evidence="1">Multi-pass membrane protein</topology>
    </subcellularLocation>
</comment>
<dbReference type="Proteomes" id="UP000198959">
    <property type="component" value="Unassembled WGS sequence"/>
</dbReference>
<reference evidence="7" key="1">
    <citation type="submission" date="2016-06" db="EMBL/GenBank/DDBJ databases">
        <authorList>
            <person name="Varghese N."/>
            <person name="Submissions Spin"/>
        </authorList>
    </citation>
    <scope>NUCLEOTIDE SEQUENCE [LARGE SCALE GENOMIC DNA]</scope>
    <source>
        <strain evidence="7">DSM 43817</strain>
    </source>
</reference>
<gene>
    <name evidence="6" type="ORF">GA0074692_6608</name>
</gene>
<sequence length="107" mass="11346">MLAHVGGPIGVVVGGSLFGWVGPLIVLLHRGQQSPAVRAHAIAALNFQITWAVAILIGWLLTGITCGLLVFIPLLLALVPIVLGIVAGLKANQDQLYPYPMTRTFVR</sequence>
<evidence type="ECO:0000313" key="6">
    <source>
        <dbReference type="EMBL" id="SCL42008.1"/>
    </source>
</evidence>
<keyword evidence="4 5" id="KW-0472">Membrane</keyword>
<dbReference type="Pfam" id="PF09685">
    <property type="entry name" value="MamF_MmsF"/>
    <property type="match status" value="1"/>
</dbReference>
<evidence type="ECO:0000256" key="5">
    <source>
        <dbReference type="SAM" id="Phobius"/>
    </source>
</evidence>
<accession>A0A1C6TJS2</accession>
<dbReference type="AlphaFoldDB" id="A0A1C6TJS2"/>
<dbReference type="EMBL" id="FMHW01000002">
    <property type="protein sequence ID" value="SCL42008.1"/>
    <property type="molecule type" value="Genomic_DNA"/>
</dbReference>
<keyword evidence="7" id="KW-1185">Reference proteome</keyword>
<protein>
    <recommendedName>
        <fullName evidence="8">DUF4870 domain-containing protein</fullName>
    </recommendedName>
</protein>
<feature type="transmembrane region" description="Helical" evidence="5">
    <location>
        <begin position="67"/>
        <end position="89"/>
    </location>
</feature>
<keyword evidence="2 5" id="KW-0812">Transmembrane</keyword>
<evidence type="ECO:0000256" key="2">
    <source>
        <dbReference type="ARBA" id="ARBA00022692"/>
    </source>
</evidence>
<evidence type="ECO:0000256" key="4">
    <source>
        <dbReference type="ARBA" id="ARBA00023136"/>
    </source>
</evidence>
<dbReference type="InterPro" id="IPR019109">
    <property type="entry name" value="MamF_MmsF"/>
</dbReference>
<keyword evidence="3 5" id="KW-1133">Transmembrane helix</keyword>
<evidence type="ECO:0000313" key="7">
    <source>
        <dbReference type="Proteomes" id="UP000198959"/>
    </source>
</evidence>
<name>A0A1C6TJS2_9ACTN</name>
<feature type="transmembrane region" description="Helical" evidence="5">
    <location>
        <begin position="6"/>
        <end position="28"/>
    </location>
</feature>
<evidence type="ECO:0000256" key="3">
    <source>
        <dbReference type="ARBA" id="ARBA00022989"/>
    </source>
</evidence>
<organism evidence="6 7">
    <name type="scientific">Micromonospora pallida</name>
    <dbReference type="NCBI Taxonomy" id="145854"/>
    <lineage>
        <taxon>Bacteria</taxon>
        <taxon>Bacillati</taxon>
        <taxon>Actinomycetota</taxon>
        <taxon>Actinomycetes</taxon>
        <taxon>Micromonosporales</taxon>
        <taxon>Micromonosporaceae</taxon>
        <taxon>Micromonospora</taxon>
    </lineage>
</organism>
<proteinExistence type="predicted"/>
<feature type="transmembrane region" description="Helical" evidence="5">
    <location>
        <begin position="40"/>
        <end position="61"/>
    </location>
</feature>
<evidence type="ECO:0008006" key="8">
    <source>
        <dbReference type="Google" id="ProtNLM"/>
    </source>
</evidence>